<accession>A0A5F2EQI9</accession>
<dbReference type="EMBL" id="CP026952">
    <property type="protein sequence ID" value="AWB94004.1"/>
    <property type="molecule type" value="Genomic_DNA"/>
</dbReference>
<sequence length="548" mass="58977">MAAAWRLRLPHGRAPLGSFEELFLLGSVLIGSGAVATAVNALIAQPFVPRTAPISAAFIALVFCGWPRALWRLLTSRSRPRAGETASADVIVVGAGDAGRELVRSMQHDPQQHWRPVAFVDDDRNKKHLRHRGVGVLGTTDQLGRVASRTGASTAIIAIPSATSTTISRINDVAVDAELDVKVLPTVDQLLLGVHHSVVRDLEPEDLLGRRPVSTDLESIAGYLAGKRVLVTGAGGSIGSELCHQIARFGPASLITLDRDESALHTLLLSMSGRADLESDHVVLADIRDARRIHRVFDQHRPQVVFHAAALKHVNMLERHAGEAVSTNVLGTLNVLEAAARIGTERFVNISTDKAADPVNVLGYTKRIAERLTASFAYRSPGIFLSVRFGNVLGTRGSVLRTFAAQIAAGGPVTVTDADVTRYFMTVNEAVQLVIQAAAIGRDGETLVLDMGDSVRIADVARQMIEQARKPVPVVLTGLKPGEKLHEVLFGSDEADVRPVHPLISHVHVPPVEPSSVRAMSTVDTNDAIVRDVASLCERRPRLAERRS</sequence>
<keyword evidence="3" id="KW-1185">Reference proteome</keyword>
<protein>
    <submittedName>
        <fullName evidence="2">Polysaccharide biosynthesis protein</fullName>
    </submittedName>
</protein>
<dbReference type="Gene3D" id="3.40.50.720">
    <property type="entry name" value="NAD(P)-binding Rossmann-like Domain"/>
    <property type="match status" value="2"/>
</dbReference>
<name>A0A2S0WRY8_9ACTN</name>
<evidence type="ECO:0000313" key="2">
    <source>
        <dbReference type="EMBL" id="AWB94004.1"/>
    </source>
</evidence>
<evidence type="ECO:0000313" key="3">
    <source>
        <dbReference type="Proteomes" id="UP000244384"/>
    </source>
</evidence>
<dbReference type="InterPro" id="IPR036291">
    <property type="entry name" value="NAD(P)-bd_dom_sf"/>
</dbReference>
<dbReference type="Proteomes" id="UP000244384">
    <property type="component" value="Chromosome"/>
</dbReference>
<proteinExistence type="inferred from homology"/>
<comment type="similarity">
    <text evidence="1">Belongs to the polysaccharide synthase family.</text>
</comment>
<evidence type="ECO:0000256" key="1">
    <source>
        <dbReference type="ARBA" id="ARBA00007430"/>
    </source>
</evidence>
<dbReference type="SUPFAM" id="SSF51735">
    <property type="entry name" value="NAD(P)-binding Rossmann-fold domains"/>
    <property type="match status" value="2"/>
</dbReference>
<accession>A0A2S0WRY8</accession>
<dbReference type="InterPro" id="IPR003869">
    <property type="entry name" value="Polysac_CapD-like"/>
</dbReference>
<dbReference type="CDD" id="cd05237">
    <property type="entry name" value="UDP_invert_4-6DH_SDR_e"/>
    <property type="match status" value="1"/>
</dbReference>
<organism evidence="2 3">
    <name type="scientific">Aeromicrobium chenweiae</name>
    <dbReference type="NCBI Taxonomy" id="2079793"/>
    <lineage>
        <taxon>Bacteria</taxon>
        <taxon>Bacillati</taxon>
        <taxon>Actinomycetota</taxon>
        <taxon>Actinomycetes</taxon>
        <taxon>Propionibacteriales</taxon>
        <taxon>Nocardioidaceae</taxon>
        <taxon>Aeromicrobium</taxon>
    </lineage>
</organism>
<dbReference type="KEGG" id="aez:C3E78_02605"/>
<reference evidence="3" key="1">
    <citation type="submission" date="2018-01" db="EMBL/GenBank/DDBJ databases">
        <authorList>
            <person name="Li J."/>
        </authorList>
    </citation>
    <scope>NUCLEOTIDE SEQUENCE [LARGE SCALE GENOMIC DNA]</scope>
    <source>
        <strain evidence="3">592</strain>
    </source>
</reference>
<dbReference type="Pfam" id="PF13727">
    <property type="entry name" value="CoA_binding_3"/>
    <property type="match status" value="1"/>
</dbReference>
<dbReference type="OrthoDB" id="9803111at2"/>
<dbReference type="AlphaFoldDB" id="A0A2S0WRY8"/>
<gene>
    <name evidence="2" type="ORF">C3E78_02605</name>
</gene>
<dbReference type="Pfam" id="PF02719">
    <property type="entry name" value="Polysacc_synt_2"/>
    <property type="match status" value="1"/>
</dbReference>
<dbReference type="PANTHER" id="PTHR43318:SF1">
    <property type="entry name" value="POLYSACCHARIDE BIOSYNTHESIS PROTEIN EPSC-RELATED"/>
    <property type="match status" value="1"/>
</dbReference>
<dbReference type="PANTHER" id="PTHR43318">
    <property type="entry name" value="UDP-N-ACETYLGLUCOSAMINE 4,6-DEHYDRATASE"/>
    <property type="match status" value="1"/>
</dbReference>
<dbReference type="InterPro" id="IPR051203">
    <property type="entry name" value="Polysaccharide_Synthase-Rel"/>
</dbReference>